<dbReference type="Proteomes" id="UP001500724">
    <property type="component" value="Unassembled WGS sequence"/>
</dbReference>
<evidence type="ECO:0000313" key="3">
    <source>
        <dbReference type="Proteomes" id="UP001500724"/>
    </source>
</evidence>
<keyword evidence="3" id="KW-1185">Reference proteome</keyword>
<dbReference type="EMBL" id="BAAAGU010000039">
    <property type="protein sequence ID" value="GAA0655662.1"/>
    <property type="molecule type" value="Genomic_DNA"/>
</dbReference>
<feature type="region of interest" description="Disordered" evidence="1">
    <location>
        <begin position="1"/>
        <end position="20"/>
    </location>
</feature>
<proteinExistence type="predicted"/>
<accession>A0ABP3SNR5</accession>
<feature type="region of interest" description="Disordered" evidence="1">
    <location>
        <begin position="36"/>
        <end position="62"/>
    </location>
</feature>
<organism evidence="2 3">
    <name type="scientific">Streptomyces thermocarboxydovorans</name>
    <dbReference type="NCBI Taxonomy" id="59298"/>
    <lineage>
        <taxon>Bacteria</taxon>
        <taxon>Bacillati</taxon>
        <taxon>Actinomycetota</taxon>
        <taxon>Actinomycetes</taxon>
        <taxon>Kitasatosporales</taxon>
        <taxon>Streptomycetaceae</taxon>
        <taxon>Streptomyces</taxon>
    </lineage>
</organism>
<comment type="caution">
    <text evidence="2">The sequence shown here is derived from an EMBL/GenBank/DDBJ whole genome shotgun (WGS) entry which is preliminary data.</text>
</comment>
<sequence length="62" mass="6561">MASPSGRTASHLHITGPRSDVLLPSTSHACRQAASVPVSDLDRHSAQMMKPEKAIITTDHTG</sequence>
<gene>
    <name evidence="2" type="ORF">GCM10009535_38180</name>
</gene>
<evidence type="ECO:0000313" key="2">
    <source>
        <dbReference type="EMBL" id="GAA0655662.1"/>
    </source>
</evidence>
<protein>
    <submittedName>
        <fullName evidence="2">Uncharacterized protein</fullName>
    </submittedName>
</protein>
<evidence type="ECO:0000256" key="1">
    <source>
        <dbReference type="SAM" id="MobiDB-lite"/>
    </source>
</evidence>
<feature type="compositionally biased region" description="Basic and acidic residues" evidence="1">
    <location>
        <begin position="40"/>
        <end position="53"/>
    </location>
</feature>
<reference evidence="3" key="1">
    <citation type="journal article" date="2019" name="Int. J. Syst. Evol. Microbiol.">
        <title>The Global Catalogue of Microorganisms (GCM) 10K type strain sequencing project: providing services to taxonomists for standard genome sequencing and annotation.</title>
        <authorList>
            <consortium name="The Broad Institute Genomics Platform"/>
            <consortium name="The Broad Institute Genome Sequencing Center for Infectious Disease"/>
            <person name="Wu L."/>
            <person name="Ma J."/>
        </authorList>
    </citation>
    <scope>NUCLEOTIDE SEQUENCE [LARGE SCALE GENOMIC DNA]</scope>
    <source>
        <strain evidence="3">JCM 10367</strain>
    </source>
</reference>
<name>A0ABP3SNR5_9ACTN</name>